<feature type="region of interest" description="Disordered" evidence="1">
    <location>
        <begin position="1"/>
        <end position="48"/>
    </location>
</feature>
<organism evidence="2 3">
    <name type="scientific">Cutaneotrichosporon oleaginosum</name>
    <dbReference type="NCBI Taxonomy" id="879819"/>
    <lineage>
        <taxon>Eukaryota</taxon>
        <taxon>Fungi</taxon>
        <taxon>Dikarya</taxon>
        <taxon>Basidiomycota</taxon>
        <taxon>Agaricomycotina</taxon>
        <taxon>Tremellomycetes</taxon>
        <taxon>Trichosporonales</taxon>
        <taxon>Trichosporonaceae</taxon>
        <taxon>Cutaneotrichosporon</taxon>
    </lineage>
</organism>
<evidence type="ECO:0000313" key="3">
    <source>
        <dbReference type="Proteomes" id="UP000053611"/>
    </source>
</evidence>
<proteinExistence type="predicted"/>
<sequence length="86" mass="9392">MATQQQQPAPAQQATTPPPTQMRFFTPPSPAPSDASQGSQGPSSPIPAFVRMADEEALDGVTDDDIVKWCCYRDDEFMDVDDDDDD</sequence>
<gene>
    <name evidence="2" type="ORF">CC85DRAFT_283521</name>
</gene>
<dbReference type="EMBL" id="KQ087186">
    <property type="protein sequence ID" value="KLT44589.1"/>
    <property type="molecule type" value="Genomic_DNA"/>
</dbReference>
<dbReference type="RefSeq" id="XP_018281080.1">
    <property type="nucleotide sequence ID" value="XM_018422379.1"/>
</dbReference>
<evidence type="ECO:0000256" key="1">
    <source>
        <dbReference type="SAM" id="MobiDB-lite"/>
    </source>
</evidence>
<keyword evidence="3" id="KW-1185">Reference proteome</keyword>
<name>A0A0J1B9R2_9TREE</name>
<accession>A0A0J1B9R2</accession>
<dbReference type="GeneID" id="28982982"/>
<dbReference type="AlphaFoldDB" id="A0A0J1B9R2"/>
<evidence type="ECO:0000313" key="2">
    <source>
        <dbReference type="EMBL" id="KLT44589.1"/>
    </source>
</evidence>
<dbReference type="Proteomes" id="UP000053611">
    <property type="component" value="Unassembled WGS sequence"/>
</dbReference>
<reference evidence="2 3" key="1">
    <citation type="submission" date="2015-03" db="EMBL/GenBank/DDBJ databases">
        <title>Genomics and transcriptomics of the oil-accumulating basidiomycete yeast T. oleaginosus allow insights into substrate utilization and the diverse evolutionary trajectories of mating systems in fungi.</title>
        <authorList>
            <consortium name="DOE Joint Genome Institute"/>
            <person name="Kourist R."/>
            <person name="Kracht O."/>
            <person name="Bracharz F."/>
            <person name="Lipzen A."/>
            <person name="Nolan M."/>
            <person name="Ohm R."/>
            <person name="Grigoriev I."/>
            <person name="Sun S."/>
            <person name="Heitman J."/>
            <person name="Bruck T."/>
            <person name="Nowrousian M."/>
        </authorList>
    </citation>
    <scope>NUCLEOTIDE SEQUENCE [LARGE SCALE GENOMIC DNA]</scope>
    <source>
        <strain evidence="2 3">IBC0246</strain>
    </source>
</reference>
<protein>
    <submittedName>
        <fullName evidence="2">Uncharacterized protein</fullName>
    </submittedName>
</protein>
<feature type="compositionally biased region" description="Low complexity" evidence="1">
    <location>
        <begin position="1"/>
        <end position="15"/>
    </location>
</feature>